<evidence type="ECO:0000259" key="1">
    <source>
        <dbReference type="Pfam" id="PF12680"/>
    </source>
</evidence>
<dbReference type="InterPro" id="IPR032710">
    <property type="entry name" value="NTF2-like_dom_sf"/>
</dbReference>
<dbReference type="SUPFAM" id="SSF54427">
    <property type="entry name" value="NTF2-like"/>
    <property type="match status" value="1"/>
</dbReference>
<dbReference type="Gene3D" id="3.10.450.50">
    <property type="match status" value="1"/>
</dbReference>
<dbReference type="EMBL" id="JAGSOV010000005">
    <property type="protein sequence ID" value="MCO1653671.1"/>
    <property type="molecule type" value="Genomic_DNA"/>
</dbReference>
<proteinExistence type="predicted"/>
<dbReference type="Proteomes" id="UP001165283">
    <property type="component" value="Unassembled WGS sequence"/>
</dbReference>
<protein>
    <submittedName>
        <fullName evidence="2">Nuclear transport factor 2 family protein</fullName>
    </submittedName>
</protein>
<keyword evidence="3" id="KW-1185">Reference proteome</keyword>
<organism evidence="2 3">
    <name type="scientific">Pseudonocardia humida</name>
    <dbReference type="NCBI Taxonomy" id="2800819"/>
    <lineage>
        <taxon>Bacteria</taxon>
        <taxon>Bacillati</taxon>
        <taxon>Actinomycetota</taxon>
        <taxon>Actinomycetes</taxon>
        <taxon>Pseudonocardiales</taxon>
        <taxon>Pseudonocardiaceae</taxon>
        <taxon>Pseudonocardia</taxon>
    </lineage>
</organism>
<dbReference type="InterPro" id="IPR037401">
    <property type="entry name" value="SnoaL-like"/>
</dbReference>
<evidence type="ECO:0000313" key="3">
    <source>
        <dbReference type="Proteomes" id="UP001165283"/>
    </source>
</evidence>
<dbReference type="RefSeq" id="WP_252435259.1">
    <property type="nucleotide sequence ID" value="NZ_JAGSOV010000005.1"/>
</dbReference>
<dbReference type="Pfam" id="PF12680">
    <property type="entry name" value="SnoaL_2"/>
    <property type="match status" value="1"/>
</dbReference>
<reference evidence="2" key="1">
    <citation type="submission" date="2021-04" db="EMBL/GenBank/DDBJ databases">
        <title>Pseudonocardia sp. nov., isolated from sandy soil of mangrove forest.</title>
        <authorList>
            <person name="Zan Z."/>
            <person name="Huang R."/>
            <person name="Liu W."/>
        </authorList>
    </citation>
    <scope>NUCLEOTIDE SEQUENCE</scope>
    <source>
        <strain evidence="2">S2-4</strain>
    </source>
</reference>
<name>A0ABT0ZSH3_9PSEU</name>
<accession>A0ABT0ZSH3</accession>
<feature type="domain" description="SnoaL-like" evidence="1">
    <location>
        <begin position="19"/>
        <end position="112"/>
    </location>
</feature>
<evidence type="ECO:0000313" key="2">
    <source>
        <dbReference type="EMBL" id="MCO1653671.1"/>
    </source>
</evidence>
<gene>
    <name evidence="2" type="ORF">KDL28_01240</name>
</gene>
<sequence length="131" mass="14710">MEQTPIEDPRARAFAETLQEFERSADPTALVALFTDDATLTRLDARGERDDPEGFWREYRDQFDELRTTFEHAVEGEDRCALEWTSSGTLATGRSVEYRGVTVVEFAGESVSRLRTYYDTAAFTAVPAGTA</sequence>
<comment type="caution">
    <text evidence="2">The sequence shown here is derived from an EMBL/GenBank/DDBJ whole genome shotgun (WGS) entry which is preliminary data.</text>
</comment>